<protein>
    <recommendedName>
        <fullName evidence="3">Flagellar protein FlgN</fullName>
    </recommendedName>
</protein>
<evidence type="ECO:0000313" key="2">
    <source>
        <dbReference type="Proteomes" id="UP000830631"/>
    </source>
</evidence>
<dbReference type="Proteomes" id="UP000830631">
    <property type="component" value="Chromosome"/>
</dbReference>
<keyword evidence="2" id="KW-1185">Reference proteome</keyword>
<evidence type="ECO:0008006" key="3">
    <source>
        <dbReference type="Google" id="ProtNLM"/>
    </source>
</evidence>
<organism evidence="1 2">
    <name type="scientific">Microbacterium aurugineum</name>
    <dbReference type="NCBI Taxonomy" id="2851642"/>
    <lineage>
        <taxon>Bacteria</taxon>
        <taxon>Bacillati</taxon>
        <taxon>Actinomycetota</taxon>
        <taxon>Actinomycetes</taxon>
        <taxon>Micrococcales</taxon>
        <taxon>Microbacteriaceae</taxon>
        <taxon>Microbacterium</taxon>
    </lineage>
</organism>
<dbReference type="EMBL" id="CP078078">
    <property type="protein sequence ID" value="UPL18571.1"/>
    <property type="molecule type" value="Genomic_DNA"/>
</dbReference>
<dbReference type="RefSeq" id="WP_261811420.1">
    <property type="nucleotide sequence ID" value="NZ_CP078078.1"/>
</dbReference>
<proteinExistence type="predicted"/>
<evidence type="ECO:0000313" key="1">
    <source>
        <dbReference type="EMBL" id="UPL18571.1"/>
    </source>
</evidence>
<accession>A0ABY4J0Q7</accession>
<gene>
    <name evidence="1" type="ORF">KV397_12780</name>
</gene>
<reference evidence="1 2" key="1">
    <citation type="submission" date="2021-06" db="EMBL/GenBank/DDBJ databases">
        <title>Genome-based taxonomic framework of Microbacterium strains isolated from marine environment, the description of four new species and reclassification of four preexisting species.</title>
        <authorList>
            <person name="Lee S.D."/>
            <person name="Kim S.-M."/>
            <person name="Byeon Y.-S."/>
            <person name="Yang H.L."/>
            <person name="Kim I.S."/>
        </authorList>
    </citation>
    <scope>NUCLEOTIDE SEQUENCE [LARGE SCALE GENOMIC DNA]</scope>
    <source>
        <strain evidence="1 2">KSW4-10</strain>
    </source>
</reference>
<sequence>MDVLLDRERLREARDTLKTAKADFEDAGSINDTLESAIGTPQGKSKLRDRVGWFESNWSGNRDDLKESVENVYKRLDGIIEGWDEWEAQASAELDSKEGGS</sequence>
<name>A0ABY4J0Q7_9MICO</name>